<evidence type="ECO:0000256" key="6">
    <source>
        <dbReference type="ARBA" id="ARBA00022723"/>
    </source>
</evidence>
<dbReference type="SUPFAM" id="SSF55961">
    <property type="entry name" value="Bet v1-like"/>
    <property type="match status" value="1"/>
</dbReference>
<evidence type="ECO:0000256" key="5">
    <source>
        <dbReference type="ARBA" id="ARBA00022714"/>
    </source>
</evidence>
<evidence type="ECO:0000256" key="8">
    <source>
        <dbReference type="ARBA" id="ARBA00023002"/>
    </source>
</evidence>
<dbReference type="Gene3D" id="2.102.10.10">
    <property type="entry name" value="Rieske [2Fe-2S] iron-sulphur domain"/>
    <property type="match status" value="1"/>
</dbReference>
<keyword evidence="9" id="KW-0408">Iron</keyword>
<dbReference type="GO" id="GO:0170056">
    <property type="term" value="F:cholesterol 7-desaturase [NAD(P)H] activity"/>
    <property type="evidence" value="ECO:0007669"/>
    <property type="project" value="UniProtKB-EC"/>
</dbReference>
<evidence type="ECO:0000256" key="10">
    <source>
        <dbReference type="ARBA" id="ARBA00023014"/>
    </source>
</evidence>
<dbReference type="EC" id="1.14.19.21" evidence="14"/>
<evidence type="ECO:0000256" key="11">
    <source>
        <dbReference type="ARBA" id="ARBA00023136"/>
    </source>
</evidence>
<name>U2ZY05_9SPHN</name>
<keyword evidence="5" id="KW-0001">2Fe-2S</keyword>
<dbReference type="InterPro" id="IPR050584">
    <property type="entry name" value="Cholesterol_7-desaturase"/>
</dbReference>
<organism evidence="18 19">
    <name type="scientific">Caenibius tardaugens NBRC 16725</name>
    <dbReference type="NCBI Taxonomy" id="1219035"/>
    <lineage>
        <taxon>Bacteria</taxon>
        <taxon>Pseudomonadati</taxon>
        <taxon>Pseudomonadota</taxon>
        <taxon>Alphaproteobacteria</taxon>
        <taxon>Sphingomonadales</taxon>
        <taxon>Erythrobacteraceae</taxon>
        <taxon>Caenibius</taxon>
    </lineage>
</organism>
<evidence type="ECO:0000256" key="12">
    <source>
        <dbReference type="ARBA" id="ARBA00025712"/>
    </source>
</evidence>
<comment type="subcellular location">
    <subcellularLocation>
        <location evidence="2">Membrane</location>
    </subcellularLocation>
</comment>
<evidence type="ECO:0000259" key="17">
    <source>
        <dbReference type="PROSITE" id="PS51296"/>
    </source>
</evidence>
<evidence type="ECO:0000256" key="9">
    <source>
        <dbReference type="ARBA" id="ARBA00023004"/>
    </source>
</evidence>
<dbReference type="Gene3D" id="3.90.380.10">
    <property type="entry name" value="Naphthalene 1,2-dioxygenase Alpha Subunit, Chain A, domain 1"/>
    <property type="match status" value="1"/>
</dbReference>
<evidence type="ECO:0000256" key="7">
    <source>
        <dbReference type="ARBA" id="ARBA00022989"/>
    </source>
</evidence>
<evidence type="ECO:0000256" key="15">
    <source>
        <dbReference type="ARBA" id="ARBA00047853"/>
    </source>
</evidence>
<comment type="similarity">
    <text evidence="13">Belongs to the cholesterol 7-desaturase family.</text>
</comment>
<keyword evidence="7" id="KW-1133">Transmembrane helix</keyword>
<reference evidence="18 19" key="1">
    <citation type="submission" date="2013-09" db="EMBL/GenBank/DDBJ databases">
        <title>Whole genome shotgun sequence of Novosphingobium tardaugens NBRC 16725.</title>
        <authorList>
            <person name="Isaki S."/>
            <person name="Hosoyama A."/>
            <person name="Tsuchikane K."/>
            <person name="Katsumata H."/>
            <person name="Ando Y."/>
            <person name="Yamazaki S."/>
            <person name="Fujita N."/>
        </authorList>
    </citation>
    <scope>NUCLEOTIDE SEQUENCE [LARGE SCALE GENOMIC DNA]</scope>
    <source>
        <strain evidence="18 19">NBRC 16725</strain>
    </source>
</reference>
<dbReference type="PROSITE" id="PS51296">
    <property type="entry name" value="RIESKE"/>
    <property type="match status" value="1"/>
</dbReference>
<dbReference type="CDD" id="cd03469">
    <property type="entry name" value="Rieske_RO_Alpha_N"/>
    <property type="match status" value="1"/>
</dbReference>
<accession>U2ZY05</accession>
<evidence type="ECO:0000256" key="16">
    <source>
        <dbReference type="ARBA" id="ARBA00049548"/>
    </source>
</evidence>
<dbReference type="PANTHER" id="PTHR21266">
    <property type="entry name" value="IRON-SULFUR DOMAIN CONTAINING PROTEIN"/>
    <property type="match status" value="1"/>
</dbReference>
<dbReference type="GO" id="GO:0016020">
    <property type="term" value="C:membrane"/>
    <property type="evidence" value="ECO:0007669"/>
    <property type="project" value="UniProtKB-SubCell"/>
</dbReference>
<comment type="caution">
    <text evidence="18">The sequence shown here is derived from an EMBL/GenBank/DDBJ whole genome shotgun (WGS) entry which is preliminary data.</text>
</comment>
<dbReference type="EMBL" id="BASZ01000001">
    <property type="protein sequence ID" value="GAD47403.1"/>
    <property type="molecule type" value="Genomic_DNA"/>
</dbReference>
<evidence type="ECO:0000256" key="2">
    <source>
        <dbReference type="ARBA" id="ARBA00004370"/>
    </source>
</evidence>
<keyword evidence="4" id="KW-0812">Transmembrane</keyword>
<protein>
    <recommendedName>
        <fullName evidence="14">cholesterol 7-desaturase</fullName>
        <ecNumber evidence="14">1.14.19.21</ecNumber>
    </recommendedName>
</protein>
<dbReference type="InterPro" id="IPR017941">
    <property type="entry name" value="Rieske_2Fe-2S"/>
</dbReference>
<feature type="domain" description="Rieske" evidence="17">
    <location>
        <begin position="23"/>
        <end position="134"/>
    </location>
</feature>
<dbReference type="Pfam" id="PF00355">
    <property type="entry name" value="Rieske"/>
    <property type="match status" value="1"/>
</dbReference>
<dbReference type="Proteomes" id="UP000016568">
    <property type="component" value="Unassembled WGS sequence"/>
</dbReference>
<dbReference type="GO" id="GO:0051537">
    <property type="term" value="F:2 iron, 2 sulfur cluster binding"/>
    <property type="evidence" value="ECO:0007669"/>
    <property type="project" value="UniProtKB-KW"/>
</dbReference>
<dbReference type="GO" id="GO:0046872">
    <property type="term" value="F:metal ion binding"/>
    <property type="evidence" value="ECO:0007669"/>
    <property type="project" value="UniProtKB-KW"/>
</dbReference>
<evidence type="ECO:0000313" key="19">
    <source>
        <dbReference type="Proteomes" id="UP000016568"/>
    </source>
</evidence>
<dbReference type="PANTHER" id="PTHR21266:SF32">
    <property type="entry name" value="CHOLESTEROL 7-DESATURASE NVD"/>
    <property type="match status" value="1"/>
</dbReference>
<dbReference type="AlphaFoldDB" id="U2ZY05"/>
<dbReference type="GO" id="GO:0008203">
    <property type="term" value="P:cholesterol metabolic process"/>
    <property type="evidence" value="ECO:0007669"/>
    <property type="project" value="InterPro"/>
</dbReference>
<dbReference type="SUPFAM" id="SSF50022">
    <property type="entry name" value="ISP domain"/>
    <property type="match status" value="1"/>
</dbReference>
<dbReference type="eggNOG" id="COG4638">
    <property type="taxonomic scope" value="Bacteria"/>
</dbReference>
<comment type="catalytic activity">
    <reaction evidence="16">
        <text>cholesterol + NADPH + O2 + H(+) = 7-dehydrocholesterol + NADP(+) + 2 H2O</text>
        <dbReference type="Rhea" id="RHEA:45024"/>
        <dbReference type="ChEBI" id="CHEBI:15377"/>
        <dbReference type="ChEBI" id="CHEBI:15378"/>
        <dbReference type="ChEBI" id="CHEBI:15379"/>
        <dbReference type="ChEBI" id="CHEBI:16113"/>
        <dbReference type="ChEBI" id="CHEBI:17759"/>
        <dbReference type="ChEBI" id="CHEBI:57783"/>
        <dbReference type="ChEBI" id="CHEBI:58349"/>
        <dbReference type="EC" id="1.14.19.21"/>
    </reaction>
    <physiologicalReaction direction="left-to-right" evidence="16">
        <dbReference type="Rhea" id="RHEA:45025"/>
    </physiologicalReaction>
</comment>
<keyword evidence="19" id="KW-1185">Reference proteome</keyword>
<evidence type="ECO:0000256" key="14">
    <source>
        <dbReference type="ARBA" id="ARBA00026095"/>
    </source>
</evidence>
<comment type="catalytic activity">
    <reaction evidence="15">
        <text>cholesterol + NADH + O2 + H(+) = 7-dehydrocholesterol + NAD(+) + 2 H2O</text>
        <dbReference type="Rhea" id="RHEA:51644"/>
        <dbReference type="ChEBI" id="CHEBI:15377"/>
        <dbReference type="ChEBI" id="CHEBI:15378"/>
        <dbReference type="ChEBI" id="CHEBI:15379"/>
        <dbReference type="ChEBI" id="CHEBI:16113"/>
        <dbReference type="ChEBI" id="CHEBI:17759"/>
        <dbReference type="ChEBI" id="CHEBI:57540"/>
        <dbReference type="ChEBI" id="CHEBI:57945"/>
        <dbReference type="EC" id="1.14.19.21"/>
    </reaction>
    <physiologicalReaction direction="left-to-right" evidence="15">
        <dbReference type="Rhea" id="RHEA:51645"/>
    </physiologicalReaction>
</comment>
<comment type="pathway">
    <text evidence="3">Hormone biosynthesis.</text>
</comment>
<dbReference type="GO" id="GO:0005737">
    <property type="term" value="C:cytoplasm"/>
    <property type="evidence" value="ECO:0007669"/>
    <property type="project" value="TreeGrafter"/>
</dbReference>
<evidence type="ECO:0000256" key="3">
    <source>
        <dbReference type="ARBA" id="ARBA00004972"/>
    </source>
</evidence>
<keyword evidence="11" id="KW-0472">Membrane</keyword>
<dbReference type="InterPro" id="IPR036922">
    <property type="entry name" value="Rieske_2Fe-2S_sf"/>
</dbReference>
<comment type="pathway">
    <text evidence="12">Steroid hormone biosynthesis; dafachronic acid biosynthesis.</text>
</comment>
<evidence type="ECO:0000313" key="18">
    <source>
        <dbReference type="EMBL" id="GAD47403.1"/>
    </source>
</evidence>
<dbReference type="Pfam" id="PF19298">
    <property type="entry name" value="KshA_C"/>
    <property type="match status" value="1"/>
</dbReference>
<keyword evidence="8" id="KW-0560">Oxidoreductase</keyword>
<gene>
    <name evidence="18" type="primary">kshA</name>
    <name evidence="18" type="ORF">NT2_01_01710</name>
</gene>
<comment type="cofactor">
    <cofactor evidence="1">
        <name>Fe cation</name>
        <dbReference type="ChEBI" id="CHEBI:24875"/>
    </cofactor>
</comment>
<evidence type="ECO:0000256" key="13">
    <source>
        <dbReference type="ARBA" id="ARBA00025729"/>
    </source>
</evidence>
<proteinExistence type="inferred from homology"/>
<dbReference type="InterPro" id="IPR045605">
    <property type="entry name" value="KshA-like_C"/>
</dbReference>
<evidence type="ECO:0000256" key="4">
    <source>
        <dbReference type="ARBA" id="ARBA00022692"/>
    </source>
</evidence>
<keyword evidence="6" id="KW-0479">Metal-binding</keyword>
<sequence length="371" mass="42109">MERHHMANVGQYGFGAFDFPRGWFMIGSTNDVGETPVPVRFFGTDMVLYRGKSGKIHLVEAYCPHMGAHLAKNSTSYIVLDGEHVQNESIRCPFHGWRFDENGQCDNIPYSDFIPKTACLKTFPVKEFSGVIWTWHDPEGLEPDYPLPAFGNHYGEPGWLEWEMVHLGDLDIHGCEIVDNMADYGHMAPVHGSTECIYFANEFMDHVVHQYFGTRHRRPIEGGVHNMLVLDTWRTGPGILESDMVGQYHGFWLIASTPIEDGLERIWSGMMVRMNDGSTAPTPEEIAGAREFATIGISGLAQDVEIWTHKQDCINPMALPADGPYGRLRTWYRQFYNPRDKASELQKRANGRTVTLDRREEAGVESEVWPV</sequence>
<evidence type="ECO:0000256" key="1">
    <source>
        <dbReference type="ARBA" id="ARBA00001962"/>
    </source>
</evidence>
<keyword evidence="10" id="KW-0411">Iron-sulfur</keyword>